<evidence type="ECO:0000313" key="3">
    <source>
        <dbReference type="RefSeq" id="XP_006819563.1"/>
    </source>
</evidence>
<evidence type="ECO:0000313" key="2">
    <source>
        <dbReference type="Proteomes" id="UP000694865"/>
    </source>
</evidence>
<dbReference type="SUPFAM" id="SSF53098">
    <property type="entry name" value="Ribonuclease H-like"/>
    <property type="match status" value="1"/>
</dbReference>
<dbReference type="PANTHER" id="PTHR37984:SF11">
    <property type="entry name" value="INTEGRASE CATALYTIC DOMAIN-CONTAINING PROTEIN"/>
    <property type="match status" value="1"/>
</dbReference>
<dbReference type="Proteomes" id="UP000694865">
    <property type="component" value="Unplaced"/>
</dbReference>
<dbReference type="PROSITE" id="PS50994">
    <property type="entry name" value="INTEGRASE"/>
    <property type="match status" value="1"/>
</dbReference>
<dbReference type="PANTHER" id="PTHR37984">
    <property type="entry name" value="PROTEIN CBG26694"/>
    <property type="match status" value="1"/>
</dbReference>
<gene>
    <name evidence="3" type="primary">LOC102809768</name>
</gene>
<dbReference type="RefSeq" id="XP_006819563.1">
    <property type="nucleotide sequence ID" value="XM_006819500.1"/>
</dbReference>
<dbReference type="InterPro" id="IPR036397">
    <property type="entry name" value="RNaseH_sf"/>
</dbReference>
<dbReference type="InterPro" id="IPR050951">
    <property type="entry name" value="Retrovirus_Pol_polyprotein"/>
</dbReference>
<organism evidence="2 3">
    <name type="scientific">Saccoglossus kowalevskii</name>
    <name type="common">Acorn worm</name>
    <dbReference type="NCBI Taxonomy" id="10224"/>
    <lineage>
        <taxon>Eukaryota</taxon>
        <taxon>Metazoa</taxon>
        <taxon>Hemichordata</taxon>
        <taxon>Enteropneusta</taxon>
        <taxon>Harrimaniidae</taxon>
        <taxon>Saccoglossus</taxon>
    </lineage>
</organism>
<dbReference type="Pfam" id="PF00665">
    <property type="entry name" value="rve"/>
    <property type="match status" value="1"/>
</dbReference>
<dbReference type="InterPro" id="IPR012337">
    <property type="entry name" value="RNaseH-like_sf"/>
</dbReference>
<reference evidence="3" key="1">
    <citation type="submission" date="2025-08" db="UniProtKB">
        <authorList>
            <consortium name="RefSeq"/>
        </authorList>
    </citation>
    <scope>IDENTIFICATION</scope>
    <source>
        <tissue evidence="3">Testes</tissue>
    </source>
</reference>
<accession>A0ABM0MHS2</accession>
<dbReference type="InterPro" id="IPR001584">
    <property type="entry name" value="Integrase_cat-core"/>
</dbReference>
<keyword evidence="2" id="KW-1185">Reference proteome</keyword>
<sequence length="151" mass="17233">MDHEAERKCRACYGCQLVSQPSNPEPVQSTPLPSSPWVDVAADLLGPLPSGEYLLVIVDYYSRYFEVEILKTVTSDKIIEAMERCFASHGYSVSIKADNGPQFISELFERYLNKTGIKHRRTTLFWPQANGEIERQNNTLHKRKVKIGRKS</sequence>
<name>A0ABM0MHS2_SACKO</name>
<feature type="domain" description="Integrase catalytic" evidence="1">
    <location>
        <begin position="32"/>
        <end position="151"/>
    </location>
</feature>
<proteinExistence type="predicted"/>
<protein>
    <submittedName>
        <fullName evidence="3">Uncharacterized protein K02A2.6-like</fullName>
    </submittedName>
</protein>
<evidence type="ECO:0000259" key="1">
    <source>
        <dbReference type="PROSITE" id="PS50994"/>
    </source>
</evidence>
<dbReference type="GeneID" id="102809768"/>
<dbReference type="Gene3D" id="3.30.420.10">
    <property type="entry name" value="Ribonuclease H-like superfamily/Ribonuclease H"/>
    <property type="match status" value="1"/>
</dbReference>